<protein>
    <submittedName>
        <fullName evidence="1">Ribonuclease H2 non-catalytic subunit-domain-containing protein</fullName>
    </submittedName>
</protein>
<name>A0A9P9A2Q8_9PEZI</name>
<organism evidence="1 2">
    <name type="scientific">Truncatella angustata</name>
    <dbReference type="NCBI Taxonomy" id="152316"/>
    <lineage>
        <taxon>Eukaryota</taxon>
        <taxon>Fungi</taxon>
        <taxon>Dikarya</taxon>
        <taxon>Ascomycota</taxon>
        <taxon>Pezizomycotina</taxon>
        <taxon>Sordariomycetes</taxon>
        <taxon>Xylariomycetidae</taxon>
        <taxon>Amphisphaeriales</taxon>
        <taxon>Sporocadaceae</taxon>
        <taxon>Truncatella</taxon>
    </lineage>
</organism>
<dbReference type="AlphaFoldDB" id="A0A9P9A2Q8"/>
<dbReference type="GO" id="GO:0032299">
    <property type="term" value="C:ribonuclease H2 complex"/>
    <property type="evidence" value="ECO:0007669"/>
    <property type="project" value="InterPro"/>
</dbReference>
<dbReference type="PANTHER" id="PTHR47204:SF1">
    <property type="entry name" value="RIBONUCLEASE H2 SUBUNIT C"/>
    <property type="match status" value="1"/>
</dbReference>
<dbReference type="PANTHER" id="PTHR47204">
    <property type="entry name" value="OS02G0168900 PROTEIN"/>
    <property type="match status" value="1"/>
</dbReference>
<dbReference type="Gene3D" id="2.40.128.680">
    <property type="match status" value="1"/>
</dbReference>
<proteinExistence type="predicted"/>
<evidence type="ECO:0000313" key="2">
    <source>
        <dbReference type="Proteomes" id="UP000758603"/>
    </source>
</evidence>
<keyword evidence="2" id="KW-1185">Reference proteome</keyword>
<dbReference type="OrthoDB" id="6222486at2759"/>
<reference evidence="1" key="1">
    <citation type="journal article" date="2021" name="Nat. Commun.">
        <title>Genetic determinants of endophytism in the Arabidopsis root mycobiome.</title>
        <authorList>
            <person name="Mesny F."/>
            <person name="Miyauchi S."/>
            <person name="Thiergart T."/>
            <person name="Pickel B."/>
            <person name="Atanasova L."/>
            <person name="Karlsson M."/>
            <person name="Huettel B."/>
            <person name="Barry K.W."/>
            <person name="Haridas S."/>
            <person name="Chen C."/>
            <person name="Bauer D."/>
            <person name="Andreopoulos W."/>
            <person name="Pangilinan J."/>
            <person name="LaButti K."/>
            <person name="Riley R."/>
            <person name="Lipzen A."/>
            <person name="Clum A."/>
            <person name="Drula E."/>
            <person name="Henrissat B."/>
            <person name="Kohler A."/>
            <person name="Grigoriev I.V."/>
            <person name="Martin F.M."/>
            <person name="Hacquard S."/>
        </authorList>
    </citation>
    <scope>NUCLEOTIDE SEQUENCE</scope>
    <source>
        <strain evidence="1">MPI-SDFR-AT-0073</strain>
    </source>
</reference>
<dbReference type="InterPro" id="IPR013924">
    <property type="entry name" value="RNase_H2_suC"/>
</dbReference>
<dbReference type="GeneID" id="70135394"/>
<gene>
    <name evidence="1" type="ORF">BKA67DRAFT_654125</name>
</gene>
<dbReference type="RefSeq" id="XP_045965107.1">
    <property type="nucleotide sequence ID" value="XM_046106503.1"/>
</dbReference>
<comment type="caution">
    <text evidence="1">The sequence shown here is derived from an EMBL/GenBank/DDBJ whole genome shotgun (WGS) entry which is preliminary data.</text>
</comment>
<accession>A0A9P9A2Q8</accession>
<dbReference type="CDD" id="cd09271">
    <property type="entry name" value="RNase_H2-C"/>
    <property type="match status" value="1"/>
</dbReference>
<dbReference type="Pfam" id="PF08615">
    <property type="entry name" value="RNase_H2_suC"/>
    <property type="match status" value="1"/>
</dbReference>
<dbReference type="EMBL" id="JAGPXC010000001">
    <property type="protein sequence ID" value="KAH6660976.1"/>
    <property type="molecule type" value="Genomic_DNA"/>
</dbReference>
<evidence type="ECO:0000313" key="1">
    <source>
        <dbReference type="EMBL" id="KAH6660976.1"/>
    </source>
</evidence>
<dbReference type="GO" id="GO:0006401">
    <property type="term" value="P:RNA catabolic process"/>
    <property type="evidence" value="ECO:0007669"/>
    <property type="project" value="InterPro"/>
</dbReference>
<sequence length="205" mass="22233">MSHSMLTISKTRTEDNRVHVNLLPCRIHHDGAIDTVTPYWSPSGSSGGIKTAYVRGRKLHGKTVKLPDGYHGSVVEKGETKQEVPGAEEGEGDVEFADLPEAIEIAPLSSKATFDDFVIWGHESTADSGADPYLRSIEEWVSLAEKPGRIADPEDMVVAWDRRSGVKKVTEVKHLVRMVCVYVAISTTGASTTPVKPDGGGDHRA</sequence>
<dbReference type="Proteomes" id="UP000758603">
    <property type="component" value="Unassembled WGS sequence"/>
</dbReference>